<protein>
    <recommendedName>
        <fullName evidence="2">DUF732 domain-containing protein</fullName>
    </recommendedName>
</protein>
<evidence type="ECO:0000313" key="3">
    <source>
        <dbReference type="EMBL" id="PQM49347.1"/>
    </source>
</evidence>
<dbReference type="Pfam" id="PF05305">
    <property type="entry name" value="DUF732"/>
    <property type="match status" value="1"/>
</dbReference>
<reference evidence="3 4" key="1">
    <citation type="journal article" date="2017" name="Int. J. Syst. Evol. Microbiol.">
        <title>Mycobacterium talmoniae sp. nov., a slowly growing mycobacterium isolated from human respiratory samples.</title>
        <authorList>
            <person name="Davidson R.M."/>
            <person name="DeGroote M.A."/>
            <person name="Marola J.L."/>
            <person name="Buss S."/>
            <person name="Jones V."/>
            <person name="McNeil M.R."/>
            <person name="Freifeld A.G."/>
            <person name="Elaine Epperson L."/>
            <person name="Hasan N.A."/>
            <person name="Jackson M."/>
            <person name="Iwen P.C."/>
            <person name="Salfinger M."/>
            <person name="Strong M."/>
        </authorList>
    </citation>
    <scope>NUCLEOTIDE SEQUENCE [LARGE SCALE GENOMIC DNA]</scope>
    <source>
        <strain evidence="3 4">ATCC BAA-2683</strain>
    </source>
</reference>
<evidence type="ECO:0000313" key="4">
    <source>
        <dbReference type="Proteomes" id="UP000238296"/>
    </source>
</evidence>
<feature type="signal peptide" evidence="1">
    <location>
        <begin position="1"/>
        <end position="22"/>
    </location>
</feature>
<evidence type="ECO:0000256" key="1">
    <source>
        <dbReference type="SAM" id="SignalP"/>
    </source>
</evidence>
<name>A0A2S8BRS7_9MYCO</name>
<dbReference type="AlphaFoldDB" id="A0A2S8BRS7"/>
<gene>
    <name evidence="3" type="ORF">C1Y40_00426</name>
</gene>
<organism evidence="3 4">
    <name type="scientific">Mycobacterium talmoniae</name>
    <dbReference type="NCBI Taxonomy" id="1858794"/>
    <lineage>
        <taxon>Bacteria</taxon>
        <taxon>Bacillati</taxon>
        <taxon>Actinomycetota</taxon>
        <taxon>Actinomycetes</taxon>
        <taxon>Mycobacteriales</taxon>
        <taxon>Mycobacteriaceae</taxon>
        <taxon>Mycobacterium</taxon>
    </lineage>
</organism>
<feature type="chain" id="PRO_5015739458" description="DUF732 domain-containing protein" evidence="1">
    <location>
        <begin position="23"/>
        <end position="105"/>
    </location>
</feature>
<dbReference type="EMBL" id="PPEA01000071">
    <property type="protein sequence ID" value="PQM49347.1"/>
    <property type="molecule type" value="Genomic_DNA"/>
</dbReference>
<comment type="caution">
    <text evidence="3">The sequence shown here is derived from an EMBL/GenBank/DDBJ whole genome shotgun (WGS) entry which is preliminary data.</text>
</comment>
<evidence type="ECO:0000259" key="2">
    <source>
        <dbReference type="Pfam" id="PF05305"/>
    </source>
</evidence>
<feature type="domain" description="DUF732" evidence="2">
    <location>
        <begin position="27"/>
        <end position="97"/>
    </location>
</feature>
<proteinExistence type="predicted"/>
<dbReference type="InterPro" id="IPR007969">
    <property type="entry name" value="DUF732"/>
</dbReference>
<keyword evidence="1" id="KW-0732">Signal</keyword>
<sequence length="105" mass="10908">MRLRVALASVAVAIGLAGPAHGDPDTDAAFLASLQAAGITYTDADQVITSAKTVCRLITDGQPAPEVLAILRARNPELTHDHAARFVGIAVRSYCPDQLVPSTSS</sequence>
<accession>A0A2S8BRS7</accession>
<dbReference type="Proteomes" id="UP000238296">
    <property type="component" value="Unassembled WGS sequence"/>
</dbReference>